<dbReference type="InterPro" id="IPR035906">
    <property type="entry name" value="MetI-like_sf"/>
</dbReference>
<evidence type="ECO:0000256" key="7">
    <source>
        <dbReference type="RuleBase" id="RU363032"/>
    </source>
</evidence>
<dbReference type="RefSeq" id="WP_091522901.1">
    <property type="nucleotide sequence ID" value="NZ_LT629772.1"/>
</dbReference>
<keyword evidence="6 7" id="KW-0472">Membrane</keyword>
<dbReference type="SUPFAM" id="SSF161098">
    <property type="entry name" value="MetI-like"/>
    <property type="match status" value="1"/>
</dbReference>
<evidence type="ECO:0000259" key="8">
    <source>
        <dbReference type="PROSITE" id="PS50928"/>
    </source>
</evidence>
<name>A0A1H1RM43_9ACTN</name>
<gene>
    <name evidence="9" type="ORF">SAMN04489812_1698</name>
</gene>
<sequence>MSGFEATEKSYRGVTGTAERVRRGGSYLVLLIGAVTFLVPFAWMLTTSLKTPEEIYAYPIRWIPQHPQWHTYTDLFADGPFLRYILNSVLITFVGVAFSLIGSSFAAYAFARLRFPGRDALFFVMLATIMVPAWSTLIPSFVMFGLLGWLDTYLPILVPALFATPFNTFLLRQFFLSIPRELEDAAKVDGASTLRCFLTVVLPLARPALIIVALFAFLFYWNDFLGPLIYLSSQDKFPISLGIMNFVGEKSQDFASMMAAATVAMAPCVVLFFIAQRWFVQGVVITGVKG</sequence>
<evidence type="ECO:0000256" key="6">
    <source>
        <dbReference type="ARBA" id="ARBA00023136"/>
    </source>
</evidence>
<evidence type="ECO:0000256" key="3">
    <source>
        <dbReference type="ARBA" id="ARBA00022475"/>
    </source>
</evidence>
<feature type="transmembrane region" description="Helical" evidence="7">
    <location>
        <begin position="153"/>
        <end position="175"/>
    </location>
</feature>
<dbReference type="CDD" id="cd06261">
    <property type="entry name" value="TM_PBP2"/>
    <property type="match status" value="1"/>
</dbReference>
<evidence type="ECO:0000256" key="4">
    <source>
        <dbReference type="ARBA" id="ARBA00022692"/>
    </source>
</evidence>
<feature type="domain" description="ABC transmembrane type-1" evidence="8">
    <location>
        <begin position="85"/>
        <end position="275"/>
    </location>
</feature>
<comment type="subcellular location">
    <subcellularLocation>
        <location evidence="1 7">Cell membrane</location>
        <topology evidence="1 7">Multi-pass membrane protein</topology>
    </subcellularLocation>
</comment>
<feature type="transmembrane region" description="Helical" evidence="7">
    <location>
        <begin position="254"/>
        <end position="275"/>
    </location>
</feature>
<dbReference type="EMBL" id="LT629772">
    <property type="protein sequence ID" value="SDS36768.1"/>
    <property type="molecule type" value="Genomic_DNA"/>
</dbReference>
<dbReference type="STRING" id="630515.SAMN04489812_1698"/>
<dbReference type="OrthoDB" id="61122at2"/>
<evidence type="ECO:0000256" key="5">
    <source>
        <dbReference type="ARBA" id="ARBA00022989"/>
    </source>
</evidence>
<dbReference type="Gene3D" id="1.10.3720.10">
    <property type="entry name" value="MetI-like"/>
    <property type="match status" value="1"/>
</dbReference>
<accession>A0A1H1RM43</accession>
<proteinExistence type="inferred from homology"/>
<keyword evidence="2 7" id="KW-0813">Transport</keyword>
<dbReference type="PROSITE" id="PS50928">
    <property type="entry name" value="ABC_TM1"/>
    <property type="match status" value="1"/>
</dbReference>
<evidence type="ECO:0000256" key="2">
    <source>
        <dbReference type="ARBA" id="ARBA00022448"/>
    </source>
</evidence>
<dbReference type="Pfam" id="PF00528">
    <property type="entry name" value="BPD_transp_1"/>
    <property type="match status" value="1"/>
</dbReference>
<dbReference type="InterPro" id="IPR000515">
    <property type="entry name" value="MetI-like"/>
</dbReference>
<dbReference type="GO" id="GO:0055085">
    <property type="term" value="P:transmembrane transport"/>
    <property type="evidence" value="ECO:0007669"/>
    <property type="project" value="InterPro"/>
</dbReference>
<dbReference type="GO" id="GO:0005886">
    <property type="term" value="C:plasma membrane"/>
    <property type="evidence" value="ECO:0007669"/>
    <property type="project" value="UniProtKB-SubCell"/>
</dbReference>
<keyword evidence="4 7" id="KW-0812">Transmembrane</keyword>
<keyword evidence="3" id="KW-1003">Cell membrane</keyword>
<comment type="similarity">
    <text evidence="7">Belongs to the binding-protein-dependent transport system permease family.</text>
</comment>
<dbReference type="Proteomes" id="UP000199103">
    <property type="component" value="Chromosome I"/>
</dbReference>
<dbReference type="AlphaFoldDB" id="A0A1H1RM43"/>
<keyword evidence="10" id="KW-1185">Reference proteome</keyword>
<evidence type="ECO:0000313" key="9">
    <source>
        <dbReference type="EMBL" id="SDS36768.1"/>
    </source>
</evidence>
<feature type="transmembrane region" description="Helical" evidence="7">
    <location>
        <begin position="196"/>
        <end position="221"/>
    </location>
</feature>
<dbReference type="PANTHER" id="PTHR43744:SF12">
    <property type="entry name" value="ABC TRANSPORTER PERMEASE PROTEIN MG189-RELATED"/>
    <property type="match status" value="1"/>
</dbReference>
<feature type="transmembrane region" description="Helical" evidence="7">
    <location>
        <begin position="27"/>
        <end position="46"/>
    </location>
</feature>
<organism evidence="9 10">
    <name type="scientific">Microlunatus soli</name>
    <dbReference type="NCBI Taxonomy" id="630515"/>
    <lineage>
        <taxon>Bacteria</taxon>
        <taxon>Bacillati</taxon>
        <taxon>Actinomycetota</taxon>
        <taxon>Actinomycetes</taxon>
        <taxon>Propionibacteriales</taxon>
        <taxon>Propionibacteriaceae</taxon>
        <taxon>Microlunatus</taxon>
    </lineage>
</organism>
<keyword evidence="5 7" id="KW-1133">Transmembrane helix</keyword>
<reference evidence="9 10" key="1">
    <citation type="submission" date="2016-10" db="EMBL/GenBank/DDBJ databases">
        <authorList>
            <person name="de Groot N.N."/>
        </authorList>
    </citation>
    <scope>NUCLEOTIDE SEQUENCE [LARGE SCALE GENOMIC DNA]</scope>
    <source>
        <strain evidence="9 10">DSM 21800</strain>
    </source>
</reference>
<evidence type="ECO:0000256" key="1">
    <source>
        <dbReference type="ARBA" id="ARBA00004651"/>
    </source>
</evidence>
<dbReference type="PANTHER" id="PTHR43744">
    <property type="entry name" value="ABC TRANSPORTER PERMEASE PROTEIN MG189-RELATED-RELATED"/>
    <property type="match status" value="1"/>
</dbReference>
<evidence type="ECO:0000313" key="10">
    <source>
        <dbReference type="Proteomes" id="UP000199103"/>
    </source>
</evidence>
<protein>
    <submittedName>
        <fullName evidence="9">Carbohydrate ABC transporter membrane protein 2, CUT1 family</fullName>
    </submittedName>
</protein>
<feature type="transmembrane region" description="Helical" evidence="7">
    <location>
        <begin position="120"/>
        <end position="147"/>
    </location>
</feature>
<feature type="transmembrane region" description="Helical" evidence="7">
    <location>
        <begin position="84"/>
        <end position="108"/>
    </location>
</feature>